<dbReference type="AlphaFoldDB" id="A0A9P4IF74"/>
<comment type="caution">
    <text evidence="9">The sequence shown here is derived from an EMBL/GenBank/DDBJ whole genome shotgun (WGS) entry which is preliminary data.</text>
</comment>
<dbReference type="InterPro" id="IPR050814">
    <property type="entry name" value="Myo-inositol_Transporter"/>
</dbReference>
<gene>
    <name evidence="9" type="ORF">NA57DRAFT_77366</name>
</gene>
<dbReference type="InterPro" id="IPR005829">
    <property type="entry name" value="Sugar_transporter_CS"/>
</dbReference>
<evidence type="ECO:0000256" key="4">
    <source>
        <dbReference type="ARBA" id="ARBA00022692"/>
    </source>
</evidence>
<evidence type="ECO:0000313" key="10">
    <source>
        <dbReference type="Proteomes" id="UP000799772"/>
    </source>
</evidence>
<feature type="transmembrane region" description="Helical" evidence="7">
    <location>
        <begin position="197"/>
        <end position="215"/>
    </location>
</feature>
<feature type="transmembrane region" description="Helical" evidence="7">
    <location>
        <begin position="585"/>
        <end position="604"/>
    </location>
</feature>
<feature type="domain" description="Major facilitator superfamily (MFS) profile" evidence="8">
    <location>
        <begin position="121"/>
        <end position="608"/>
    </location>
</feature>
<sequence>MDNSQRASNGAANGGYNELRARRGRNVIEERLRSNDRGIIDNPLNYRDEETELPQDVKRFFDDYGLQEVASEKLLLRGALLAQDEQRFKRGEYAPSQIESAALDREEDPKFSEQTKELKVILLTCCVAAVVQGWSQASITGANLQWPVEFGLRKSLCGPIDQIWIFGIVNAVTYFAASVLGAWVSDPFNEYFMGRRGALFVAALFTIGASIGSAFTVSWQTLFICRLFLGIGYGAKASVVPIFEGEVAPAQIRGRLLVSWQTFTAVGILLSSGFNLIFHAPGADKNDACNFADGWRKEVAWRLQVGSTIIPAIPLLFLAFVCSESPRWYAKKGNYCKAFRVLCRLRETPLQAARDLYLIYSQLRVETLVFSKISDVEAKLDDWSDDAEFQRQLRKSTYPRRLRQLFTVNINRRAGLAACIVMVAQQFSGINIFAFLATTLFNAGDKQDPSGGNQTSPHLIQNLWQSFGFALANALFSPLAYWFIDSKGRRFLLLTSLLLMIPLLLATGLSFLSSSNVPHEIFLILYTAAYSPGAGVIPFLYSSEVFPLPNREAGMSLACSVNFALGGVLALVVPQLVNSLGVTKLLGLFAGLDAIAAILVWLLVPGTDQIMSLENMSYIFGVPTTRHIQYQINTVFPHIFRRLVPCLSVKGDLPPLYIWNTRRRDAQELQQWQVQPRHETDTEWISGN</sequence>
<dbReference type="InterPro" id="IPR005828">
    <property type="entry name" value="MFS_sugar_transport-like"/>
</dbReference>
<evidence type="ECO:0000256" key="2">
    <source>
        <dbReference type="ARBA" id="ARBA00010992"/>
    </source>
</evidence>
<keyword evidence="5 7" id="KW-1133">Transmembrane helix</keyword>
<dbReference type="InterPro" id="IPR036259">
    <property type="entry name" value="MFS_trans_sf"/>
</dbReference>
<dbReference type="Pfam" id="PF00083">
    <property type="entry name" value="Sugar_tr"/>
    <property type="match status" value="1"/>
</dbReference>
<reference evidence="9" key="1">
    <citation type="journal article" date="2020" name="Stud. Mycol.">
        <title>101 Dothideomycetes genomes: a test case for predicting lifestyles and emergence of pathogens.</title>
        <authorList>
            <person name="Haridas S."/>
            <person name="Albert R."/>
            <person name="Binder M."/>
            <person name="Bloem J."/>
            <person name="Labutti K."/>
            <person name="Salamov A."/>
            <person name="Andreopoulos B."/>
            <person name="Baker S."/>
            <person name="Barry K."/>
            <person name="Bills G."/>
            <person name="Bluhm B."/>
            <person name="Cannon C."/>
            <person name="Castanera R."/>
            <person name="Culley D."/>
            <person name="Daum C."/>
            <person name="Ezra D."/>
            <person name="Gonzalez J."/>
            <person name="Henrissat B."/>
            <person name="Kuo A."/>
            <person name="Liang C."/>
            <person name="Lipzen A."/>
            <person name="Lutzoni F."/>
            <person name="Magnuson J."/>
            <person name="Mondo S."/>
            <person name="Nolan M."/>
            <person name="Ohm R."/>
            <person name="Pangilinan J."/>
            <person name="Park H.-J."/>
            <person name="Ramirez L."/>
            <person name="Alfaro M."/>
            <person name="Sun H."/>
            <person name="Tritt A."/>
            <person name="Yoshinaga Y."/>
            <person name="Zwiers L.-H."/>
            <person name="Turgeon B."/>
            <person name="Goodwin S."/>
            <person name="Spatafora J."/>
            <person name="Crous P."/>
            <person name="Grigoriev I."/>
        </authorList>
    </citation>
    <scope>NUCLEOTIDE SEQUENCE</scope>
    <source>
        <strain evidence="9">CBS 133067</strain>
    </source>
</reference>
<keyword evidence="6 7" id="KW-0472">Membrane</keyword>
<feature type="transmembrane region" description="Helical" evidence="7">
    <location>
        <begin position="163"/>
        <end position="185"/>
    </location>
</feature>
<proteinExistence type="inferred from homology"/>
<dbReference type="GO" id="GO:0016020">
    <property type="term" value="C:membrane"/>
    <property type="evidence" value="ECO:0007669"/>
    <property type="project" value="UniProtKB-SubCell"/>
</dbReference>
<keyword evidence="10" id="KW-1185">Reference proteome</keyword>
<feature type="transmembrane region" description="Helical" evidence="7">
    <location>
        <begin position="120"/>
        <end position="143"/>
    </location>
</feature>
<feature type="transmembrane region" description="Helical" evidence="7">
    <location>
        <begin position="221"/>
        <end position="244"/>
    </location>
</feature>
<feature type="transmembrane region" description="Helical" evidence="7">
    <location>
        <begin position="491"/>
        <end position="509"/>
    </location>
</feature>
<dbReference type="GO" id="GO:0022857">
    <property type="term" value="F:transmembrane transporter activity"/>
    <property type="evidence" value="ECO:0007669"/>
    <property type="project" value="InterPro"/>
</dbReference>
<dbReference type="InterPro" id="IPR003663">
    <property type="entry name" value="Sugar/inositol_transpt"/>
</dbReference>
<dbReference type="EMBL" id="ML978128">
    <property type="protein sequence ID" value="KAF2097111.1"/>
    <property type="molecule type" value="Genomic_DNA"/>
</dbReference>
<feature type="transmembrane region" description="Helical" evidence="7">
    <location>
        <begin position="256"/>
        <end position="279"/>
    </location>
</feature>
<dbReference type="PANTHER" id="PTHR48020:SF40">
    <property type="entry name" value="MAJOR FACILITATOR SUPERFAMILY (MFS) PROFILE DOMAIN-CONTAINING PROTEIN"/>
    <property type="match status" value="1"/>
</dbReference>
<evidence type="ECO:0000256" key="3">
    <source>
        <dbReference type="ARBA" id="ARBA00022448"/>
    </source>
</evidence>
<organism evidence="9 10">
    <name type="scientific">Rhizodiscina lignyota</name>
    <dbReference type="NCBI Taxonomy" id="1504668"/>
    <lineage>
        <taxon>Eukaryota</taxon>
        <taxon>Fungi</taxon>
        <taxon>Dikarya</taxon>
        <taxon>Ascomycota</taxon>
        <taxon>Pezizomycotina</taxon>
        <taxon>Dothideomycetes</taxon>
        <taxon>Pleosporomycetidae</taxon>
        <taxon>Aulographales</taxon>
        <taxon>Rhizodiscinaceae</taxon>
        <taxon>Rhizodiscina</taxon>
    </lineage>
</organism>
<comment type="subcellular location">
    <subcellularLocation>
        <location evidence="1">Membrane</location>
        <topology evidence="1">Multi-pass membrane protein</topology>
    </subcellularLocation>
</comment>
<feature type="transmembrane region" description="Helical" evidence="7">
    <location>
        <begin position="553"/>
        <end position="573"/>
    </location>
</feature>
<name>A0A9P4IF74_9PEZI</name>
<evidence type="ECO:0000313" key="9">
    <source>
        <dbReference type="EMBL" id="KAF2097111.1"/>
    </source>
</evidence>
<dbReference type="PROSITE" id="PS50850">
    <property type="entry name" value="MFS"/>
    <property type="match status" value="1"/>
</dbReference>
<dbReference type="GO" id="GO:0015798">
    <property type="term" value="P:myo-inositol transport"/>
    <property type="evidence" value="ECO:0007669"/>
    <property type="project" value="UniProtKB-ARBA"/>
</dbReference>
<evidence type="ECO:0000256" key="5">
    <source>
        <dbReference type="ARBA" id="ARBA00022989"/>
    </source>
</evidence>
<keyword evidence="3" id="KW-0813">Transport</keyword>
<dbReference type="PRINTS" id="PR00171">
    <property type="entry name" value="SUGRTRNSPORT"/>
</dbReference>
<dbReference type="GO" id="GO:0015791">
    <property type="term" value="P:polyol transmembrane transport"/>
    <property type="evidence" value="ECO:0007669"/>
    <property type="project" value="UniProtKB-ARBA"/>
</dbReference>
<comment type="similarity">
    <text evidence="2">Belongs to the major facilitator superfamily. Sugar transporter (TC 2.A.1.1) family.</text>
</comment>
<evidence type="ECO:0000259" key="8">
    <source>
        <dbReference type="PROSITE" id="PS50850"/>
    </source>
</evidence>
<evidence type="ECO:0000256" key="6">
    <source>
        <dbReference type="ARBA" id="ARBA00023136"/>
    </source>
</evidence>
<dbReference type="OrthoDB" id="6339427at2759"/>
<accession>A0A9P4IF74</accession>
<feature type="transmembrane region" description="Helical" evidence="7">
    <location>
        <begin position="299"/>
        <end position="322"/>
    </location>
</feature>
<dbReference type="Gene3D" id="1.20.1250.20">
    <property type="entry name" value="MFS general substrate transporter like domains"/>
    <property type="match status" value="1"/>
</dbReference>
<dbReference type="Proteomes" id="UP000799772">
    <property type="component" value="Unassembled WGS sequence"/>
</dbReference>
<evidence type="ECO:0000256" key="7">
    <source>
        <dbReference type="SAM" id="Phobius"/>
    </source>
</evidence>
<feature type="transmembrane region" description="Helical" evidence="7">
    <location>
        <begin position="463"/>
        <end position="484"/>
    </location>
</feature>
<protein>
    <recommendedName>
        <fullName evidence="8">Major facilitator superfamily (MFS) profile domain-containing protein</fullName>
    </recommendedName>
</protein>
<dbReference type="PANTHER" id="PTHR48020">
    <property type="entry name" value="PROTON MYO-INOSITOL COTRANSPORTER"/>
    <property type="match status" value="1"/>
</dbReference>
<evidence type="ECO:0000256" key="1">
    <source>
        <dbReference type="ARBA" id="ARBA00004141"/>
    </source>
</evidence>
<dbReference type="PROSITE" id="PS00217">
    <property type="entry name" value="SUGAR_TRANSPORT_2"/>
    <property type="match status" value="1"/>
</dbReference>
<feature type="transmembrane region" description="Helical" evidence="7">
    <location>
        <begin position="521"/>
        <end position="541"/>
    </location>
</feature>
<keyword evidence="4 7" id="KW-0812">Transmembrane</keyword>
<dbReference type="InterPro" id="IPR020846">
    <property type="entry name" value="MFS_dom"/>
</dbReference>
<feature type="transmembrane region" description="Helical" evidence="7">
    <location>
        <begin position="414"/>
        <end position="443"/>
    </location>
</feature>
<dbReference type="SUPFAM" id="SSF103473">
    <property type="entry name" value="MFS general substrate transporter"/>
    <property type="match status" value="1"/>
</dbReference>